<organism evidence="3 4">
    <name type="scientific">Blastopirellula marina</name>
    <dbReference type="NCBI Taxonomy" id="124"/>
    <lineage>
        <taxon>Bacteria</taxon>
        <taxon>Pseudomonadati</taxon>
        <taxon>Planctomycetota</taxon>
        <taxon>Planctomycetia</taxon>
        <taxon>Pirellulales</taxon>
        <taxon>Pirellulaceae</taxon>
        <taxon>Blastopirellula</taxon>
    </lineage>
</organism>
<evidence type="ECO:0000313" key="4">
    <source>
        <dbReference type="Proteomes" id="UP000238322"/>
    </source>
</evidence>
<keyword evidence="2" id="KW-0732">Signal</keyword>
<evidence type="ECO:0000256" key="1">
    <source>
        <dbReference type="SAM" id="MobiDB-lite"/>
    </source>
</evidence>
<dbReference type="RefSeq" id="WP_105330970.1">
    <property type="nucleotide sequence ID" value="NZ_PUHY01000012.1"/>
</dbReference>
<dbReference type="AlphaFoldDB" id="A0A2S8FIH5"/>
<sequence length="217" mass="23503">MRKNLQLLSGGLALSFGLVLAGCFGPPSPQAGGTVDASDRPPSQETASVDKPLLEPPAKVPVVVHQDADRSIQLSALTARLSGKGLRLDENDRIVGFRDRTQRATWRMKLVAPGTYQVESDTLCTGPTREARMRVRVGETLFVEELSELSENAYLLAKTSLGELKLDTPGTYEVEVEMVGLPLVGDFAIAELRLIPGEVEPSPLPKLKLDEDSDQKP</sequence>
<proteinExistence type="predicted"/>
<accession>A0A2S8FIH5</accession>
<evidence type="ECO:0000313" key="3">
    <source>
        <dbReference type="EMBL" id="PQO31957.1"/>
    </source>
</evidence>
<name>A0A2S8FIH5_9BACT</name>
<dbReference type="OrthoDB" id="9959617at2"/>
<feature type="region of interest" description="Disordered" evidence="1">
    <location>
        <begin position="30"/>
        <end position="54"/>
    </location>
</feature>
<gene>
    <name evidence="3" type="ORF">C5Y83_17035</name>
</gene>
<comment type="caution">
    <text evidence="3">The sequence shown here is derived from an EMBL/GenBank/DDBJ whole genome shotgun (WGS) entry which is preliminary data.</text>
</comment>
<dbReference type="EMBL" id="PUHY01000012">
    <property type="protein sequence ID" value="PQO31957.1"/>
    <property type="molecule type" value="Genomic_DNA"/>
</dbReference>
<feature type="chain" id="PRO_5015580536" evidence="2">
    <location>
        <begin position="22"/>
        <end position="217"/>
    </location>
</feature>
<dbReference type="Proteomes" id="UP000238322">
    <property type="component" value="Unassembled WGS sequence"/>
</dbReference>
<protein>
    <submittedName>
        <fullName evidence="3">Uncharacterized protein</fullName>
    </submittedName>
</protein>
<evidence type="ECO:0000256" key="2">
    <source>
        <dbReference type="SAM" id="SignalP"/>
    </source>
</evidence>
<reference evidence="3 4" key="1">
    <citation type="submission" date="2018-02" db="EMBL/GenBank/DDBJ databases">
        <title>Comparative genomes isolates from brazilian mangrove.</title>
        <authorList>
            <person name="Araujo J.E."/>
            <person name="Taketani R.G."/>
            <person name="Silva M.C.P."/>
            <person name="Loureco M.V."/>
            <person name="Andreote F.D."/>
        </authorList>
    </citation>
    <scope>NUCLEOTIDE SEQUENCE [LARGE SCALE GENOMIC DNA]</scope>
    <source>
        <strain evidence="3 4">Hex-1 MGV</strain>
    </source>
</reference>
<dbReference type="PROSITE" id="PS51257">
    <property type="entry name" value="PROKAR_LIPOPROTEIN"/>
    <property type="match status" value="1"/>
</dbReference>
<feature type="signal peptide" evidence="2">
    <location>
        <begin position="1"/>
        <end position="21"/>
    </location>
</feature>